<gene>
    <name evidence="3" type="ORF">VNO77_08536</name>
</gene>
<feature type="signal peptide" evidence="2">
    <location>
        <begin position="1"/>
        <end position="26"/>
    </location>
</feature>
<evidence type="ECO:0000256" key="2">
    <source>
        <dbReference type="SAM" id="SignalP"/>
    </source>
</evidence>
<reference evidence="3 4" key="1">
    <citation type="submission" date="2024-01" db="EMBL/GenBank/DDBJ databases">
        <title>The genomes of 5 underutilized Papilionoideae crops provide insights into root nodulation and disease resistanc.</title>
        <authorList>
            <person name="Jiang F."/>
        </authorList>
    </citation>
    <scope>NUCLEOTIDE SEQUENCE [LARGE SCALE GENOMIC DNA]</scope>
    <source>
        <strain evidence="3">LVBAO_FW01</strain>
        <tissue evidence="3">Leaves</tissue>
    </source>
</reference>
<protein>
    <submittedName>
        <fullName evidence="3">Uncharacterized protein</fullName>
    </submittedName>
</protein>
<organism evidence="3 4">
    <name type="scientific">Canavalia gladiata</name>
    <name type="common">Sword bean</name>
    <name type="synonym">Dolichos gladiatus</name>
    <dbReference type="NCBI Taxonomy" id="3824"/>
    <lineage>
        <taxon>Eukaryota</taxon>
        <taxon>Viridiplantae</taxon>
        <taxon>Streptophyta</taxon>
        <taxon>Embryophyta</taxon>
        <taxon>Tracheophyta</taxon>
        <taxon>Spermatophyta</taxon>
        <taxon>Magnoliopsida</taxon>
        <taxon>eudicotyledons</taxon>
        <taxon>Gunneridae</taxon>
        <taxon>Pentapetalae</taxon>
        <taxon>rosids</taxon>
        <taxon>fabids</taxon>
        <taxon>Fabales</taxon>
        <taxon>Fabaceae</taxon>
        <taxon>Papilionoideae</taxon>
        <taxon>50 kb inversion clade</taxon>
        <taxon>NPAAA clade</taxon>
        <taxon>indigoferoid/millettioid clade</taxon>
        <taxon>Phaseoleae</taxon>
        <taxon>Canavalia</taxon>
    </lineage>
</organism>
<feature type="region of interest" description="Disordered" evidence="1">
    <location>
        <begin position="90"/>
        <end position="117"/>
    </location>
</feature>
<accession>A0AAN9QW81</accession>
<keyword evidence="2" id="KW-0732">Signal</keyword>
<comment type="caution">
    <text evidence="3">The sequence shown here is derived from an EMBL/GenBank/DDBJ whole genome shotgun (WGS) entry which is preliminary data.</text>
</comment>
<evidence type="ECO:0000313" key="4">
    <source>
        <dbReference type="Proteomes" id="UP001367508"/>
    </source>
</evidence>
<feature type="compositionally biased region" description="Basic and acidic residues" evidence="1">
    <location>
        <begin position="90"/>
        <end position="102"/>
    </location>
</feature>
<dbReference type="Proteomes" id="UP001367508">
    <property type="component" value="Unassembled WGS sequence"/>
</dbReference>
<evidence type="ECO:0000256" key="1">
    <source>
        <dbReference type="SAM" id="MobiDB-lite"/>
    </source>
</evidence>
<evidence type="ECO:0000313" key="3">
    <source>
        <dbReference type="EMBL" id="KAK7350222.1"/>
    </source>
</evidence>
<dbReference type="AlphaFoldDB" id="A0AAN9QW81"/>
<name>A0AAN9QW81_CANGL</name>
<feature type="chain" id="PRO_5042846830" evidence="2">
    <location>
        <begin position="27"/>
        <end position="145"/>
    </location>
</feature>
<proteinExistence type="predicted"/>
<keyword evidence="4" id="KW-1185">Reference proteome</keyword>
<dbReference type="EMBL" id="JAYMYQ010000002">
    <property type="protein sequence ID" value="KAK7350222.1"/>
    <property type="molecule type" value="Genomic_DNA"/>
</dbReference>
<sequence>MGQRRPSTWTVTFIVKLSACMTSGRAVRLQVMLIMKDEVAQPGLGNHGRNTTCLTLCNQCMQRDVGYITRRPSLASSNMFCSMHRLSRETLREDKPEVKPDEGTTMQARPVRAHDSRKLPWNPEQRATSFSKLATLRAWDVKAGI</sequence>